<keyword evidence="3" id="KW-1185">Reference proteome</keyword>
<dbReference type="SUPFAM" id="SSF89796">
    <property type="entry name" value="CoA-transferase family III (CaiB/BaiF)"/>
    <property type="match status" value="1"/>
</dbReference>
<dbReference type="InterPro" id="IPR050483">
    <property type="entry name" value="CoA-transferase_III_domain"/>
</dbReference>
<dbReference type="InterPro" id="IPR003673">
    <property type="entry name" value="CoA-Trfase_fam_III"/>
</dbReference>
<comment type="caution">
    <text evidence="2">The sequence shown here is derived from an EMBL/GenBank/DDBJ whole genome shotgun (WGS) entry which is preliminary data.</text>
</comment>
<organism evidence="2 3">
    <name type="scientific">Arenibacter certesii</name>
    <dbReference type="NCBI Taxonomy" id="228955"/>
    <lineage>
        <taxon>Bacteria</taxon>
        <taxon>Pseudomonadati</taxon>
        <taxon>Bacteroidota</taxon>
        <taxon>Flavobacteriia</taxon>
        <taxon>Flavobacteriales</taxon>
        <taxon>Flavobacteriaceae</taxon>
        <taxon>Arenibacter</taxon>
    </lineage>
</organism>
<dbReference type="AlphaFoldDB" id="A0A918MPE5"/>
<dbReference type="PANTHER" id="PTHR48207:SF4">
    <property type="entry name" value="BLL6097 PROTEIN"/>
    <property type="match status" value="1"/>
</dbReference>
<dbReference type="InterPro" id="IPR044855">
    <property type="entry name" value="CoA-Trfase_III_dom3_sf"/>
</dbReference>
<dbReference type="Proteomes" id="UP000634668">
    <property type="component" value="Unassembled WGS sequence"/>
</dbReference>
<accession>A0A918MPE5</accession>
<protein>
    <recommendedName>
        <fullName evidence="4">CoA transferase</fullName>
    </recommendedName>
</protein>
<evidence type="ECO:0008006" key="4">
    <source>
        <dbReference type="Google" id="ProtNLM"/>
    </source>
</evidence>
<dbReference type="InterPro" id="IPR023606">
    <property type="entry name" value="CoA-Trfase_III_dom_1_sf"/>
</dbReference>
<name>A0A918MPE5_9FLAO</name>
<dbReference type="PANTHER" id="PTHR48207">
    <property type="entry name" value="SUCCINATE--HYDROXYMETHYLGLUTARATE COA-TRANSFERASE"/>
    <property type="match status" value="1"/>
</dbReference>
<proteinExistence type="predicted"/>
<dbReference type="EMBL" id="BMWP01000021">
    <property type="protein sequence ID" value="GGW42085.1"/>
    <property type="molecule type" value="Genomic_DNA"/>
</dbReference>
<keyword evidence="1" id="KW-0808">Transferase</keyword>
<dbReference type="Pfam" id="PF02515">
    <property type="entry name" value="CoA_transf_3"/>
    <property type="match status" value="1"/>
</dbReference>
<evidence type="ECO:0000313" key="3">
    <source>
        <dbReference type="Proteomes" id="UP000634668"/>
    </source>
</evidence>
<dbReference type="GO" id="GO:0008410">
    <property type="term" value="F:CoA-transferase activity"/>
    <property type="evidence" value="ECO:0007669"/>
    <property type="project" value="TreeGrafter"/>
</dbReference>
<evidence type="ECO:0000313" key="2">
    <source>
        <dbReference type="EMBL" id="GGW42085.1"/>
    </source>
</evidence>
<sequence>MVEVSLLESTLDFQFEVLTTHFNDGGKLPCRAKEGSAHAYLGAPYGVYTTKDNYISIAMVPLPILASFLNVELPDKYQSEENWFEYRDEIKAILQKVLLTKSTAEWLEILEAGDVWCSAVFDYKEFLEHDGYKILKMDQEIITSKGEKIRTTCCPIRVDNKRYYSYKSAPLVGEDTNKIIKEFNL</sequence>
<reference evidence="2" key="2">
    <citation type="submission" date="2020-09" db="EMBL/GenBank/DDBJ databases">
        <authorList>
            <person name="Sun Q."/>
            <person name="Kim S."/>
        </authorList>
    </citation>
    <scope>NUCLEOTIDE SEQUENCE</scope>
    <source>
        <strain evidence="2">KCTC 12113</strain>
    </source>
</reference>
<dbReference type="Gene3D" id="3.40.50.10540">
    <property type="entry name" value="Crotonobetainyl-coa:carnitine coa-transferase, domain 1"/>
    <property type="match status" value="1"/>
</dbReference>
<reference evidence="2" key="1">
    <citation type="journal article" date="2014" name="Int. J. Syst. Evol. Microbiol.">
        <title>Complete genome sequence of Corynebacterium casei LMG S-19264T (=DSM 44701T), isolated from a smear-ripened cheese.</title>
        <authorList>
            <consortium name="US DOE Joint Genome Institute (JGI-PGF)"/>
            <person name="Walter F."/>
            <person name="Albersmeier A."/>
            <person name="Kalinowski J."/>
            <person name="Ruckert C."/>
        </authorList>
    </citation>
    <scope>NUCLEOTIDE SEQUENCE</scope>
    <source>
        <strain evidence="2">KCTC 12113</strain>
    </source>
</reference>
<dbReference type="Gene3D" id="3.30.1540.10">
    <property type="entry name" value="formyl-coa transferase, domain 3"/>
    <property type="match status" value="1"/>
</dbReference>
<gene>
    <name evidence="2" type="ORF">GCM10007383_28460</name>
</gene>
<evidence type="ECO:0000256" key="1">
    <source>
        <dbReference type="ARBA" id="ARBA00022679"/>
    </source>
</evidence>